<dbReference type="GeneID" id="19017063"/>
<dbReference type="Gene3D" id="2.60.260.20">
    <property type="entry name" value="Urease metallochaperone UreE, N-terminal domain"/>
    <property type="match status" value="2"/>
</dbReference>
<evidence type="ECO:0000313" key="4">
    <source>
        <dbReference type="EMBL" id="CCO15396.1"/>
    </source>
</evidence>
<dbReference type="InterPro" id="IPR001623">
    <property type="entry name" value="DnaJ_domain"/>
</dbReference>
<dbReference type="PANTHER" id="PTHR24078">
    <property type="entry name" value="DNAJ HOMOLOG SUBFAMILY C MEMBER"/>
    <property type="match status" value="1"/>
</dbReference>
<organism evidence="4 5">
    <name type="scientific">Bathycoccus prasinos</name>
    <dbReference type="NCBI Taxonomy" id="41875"/>
    <lineage>
        <taxon>Eukaryota</taxon>
        <taxon>Viridiplantae</taxon>
        <taxon>Chlorophyta</taxon>
        <taxon>Mamiellophyceae</taxon>
        <taxon>Mamiellales</taxon>
        <taxon>Bathycoccaceae</taxon>
        <taxon>Bathycoccus</taxon>
    </lineage>
</organism>
<dbReference type="STRING" id="41875.K8EBX3"/>
<dbReference type="Proteomes" id="UP000198341">
    <property type="component" value="Chromosome 3"/>
</dbReference>
<dbReference type="PROSITE" id="PS50076">
    <property type="entry name" value="DNAJ_2"/>
    <property type="match status" value="1"/>
</dbReference>
<proteinExistence type="predicted"/>
<keyword evidence="5" id="KW-1185">Reference proteome</keyword>
<reference evidence="4 5" key="1">
    <citation type="submission" date="2011-10" db="EMBL/GenBank/DDBJ databases">
        <authorList>
            <person name="Genoscope - CEA"/>
        </authorList>
    </citation>
    <scope>NUCLEOTIDE SEQUENCE [LARGE SCALE GENOMIC DNA]</scope>
    <source>
        <strain evidence="4 5">RCC 1105</strain>
    </source>
</reference>
<dbReference type="PANTHER" id="PTHR24078:SF562">
    <property type="entry name" value="DNAJ DOMAIN CONTAINING PROTEIN"/>
    <property type="match status" value="1"/>
</dbReference>
<dbReference type="InterPro" id="IPR036869">
    <property type="entry name" value="J_dom_sf"/>
</dbReference>
<dbReference type="InterPro" id="IPR008971">
    <property type="entry name" value="HSP40/DnaJ_pept-bd"/>
</dbReference>
<evidence type="ECO:0000256" key="1">
    <source>
        <dbReference type="ARBA" id="ARBA00023186"/>
    </source>
</evidence>
<dbReference type="GO" id="GO:0051082">
    <property type="term" value="F:unfolded protein binding"/>
    <property type="evidence" value="ECO:0007669"/>
    <property type="project" value="InterPro"/>
</dbReference>
<evidence type="ECO:0000256" key="2">
    <source>
        <dbReference type="SAM" id="MobiDB-lite"/>
    </source>
</evidence>
<dbReference type="GO" id="GO:0005829">
    <property type="term" value="C:cytosol"/>
    <property type="evidence" value="ECO:0007669"/>
    <property type="project" value="TreeGrafter"/>
</dbReference>
<dbReference type="SUPFAM" id="SSF49493">
    <property type="entry name" value="HSP40/DnaJ peptide-binding domain"/>
    <property type="match status" value="2"/>
</dbReference>
<dbReference type="EMBL" id="FO082276">
    <property type="protein sequence ID" value="CCO15396.1"/>
    <property type="molecule type" value="Genomic_DNA"/>
</dbReference>
<dbReference type="AlphaFoldDB" id="K8EBX3"/>
<dbReference type="CDD" id="cd06257">
    <property type="entry name" value="DnaJ"/>
    <property type="match status" value="1"/>
</dbReference>
<feature type="region of interest" description="Disordered" evidence="2">
    <location>
        <begin position="166"/>
        <end position="193"/>
    </location>
</feature>
<evidence type="ECO:0000259" key="3">
    <source>
        <dbReference type="PROSITE" id="PS50076"/>
    </source>
</evidence>
<feature type="region of interest" description="Disordered" evidence="2">
    <location>
        <begin position="102"/>
        <end position="140"/>
    </location>
</feature>
<sequence length="372" mass="42087">MKNKREEKKEEEKESFYDALGVKNTRDLSEKTLERAYKKCALKYHPDRPNGNAEKFLRCTKAFETLRDTNLKAIYDKYGEEGLEPGFVPPQQQQFQQQQPFGGFQQQREWADQQRQQRQERYARRKFGFDTTGGTGARTTSFGMDEAMRMFKEHFGDMDFGSEFGGGDVGGATNKRGRRDANGAPMPPDASEGDRVFEFECTLEELYHGCSKQLRIPPTKGLQEEIVDLNIKPGWKSGTKLTYFGRGAPARDGRRGNLVLICKQVPHPIFRRADKGNDLEFDVRLPVSRALCGFRATVKGLNGKSFEFDTREVSTPGKTYVVKGKGMPDQHDAKIIGDCVIRITEVIFPKSLADNQRVGLKQAFNGIDIEGV</sequence>
<gene>
    <name evidence="4" type="ORF">Bathy03g05260</name>
</gene>
<accession>K8EBX3</accession>
<feature type="domain" description="J" evidence="3">
    <location>
        <begin position="15"/>
        <end position="79"/>
    </location>
</feature>
<keyword evidence="1" id="KW-0143">Chaperone</keyword>
<dbReference type="GO" id="GO:0051087">
    <property type="term" value="F:protein-folding chaperone binding"/>
    <property type="evidence" value="ECO:0007669"/>
    <property type="project" value="TreeGrafter"/>
</dbReference>
<dbReference type="InterPro" id="IPR051339">
    <property type="entry name" value="DnaJ_subfamily_B"/>
</dbReference>
<dbReference type="Pfam" id="PF00226">
    <property type="entry name" value="DnaJ"/>
    <property type="match status" value="1"/>
</dbReference>
<dbReference type="SMART" id="SM00271">
    <property type="entry name" value="DnaJ"/>
    <property type="match status" value="1"/>
</dbReference>
<dbReference type="eggNOG" id="KOG0714">
    <property type="taxonomic scope" value="Eukaryota"/>
</dbReference>
<dbReference type="Gene3D" id="1.10.287.110">
    <property type="entry name" value="DnaJ domain"/>
    <property type="match status" value="1"/>
</dbReference>
<name>K8EBX3_9CHLO</name>
<dbReference type="CDD" id="cd10747">
    <property type="entry name" value="DnaJ_C"/>
    <property type="match status" value="1"/>
</dbReference>
<dbReference type="OrthoDB" id="550424at2759"/>
<evidence type="ECO:0000313" key="5">
    <source>
        <dbReference type="Proteomes" id="UP000198341"/>
    </source>
</evidence>
<protein>
    <submittedName>
        <fullName evidence="4">DnaJ homolog subfamily A member 1</fullName>
    </submittedName>
</protein>
<dbReference type="Pfam" id="PF01556">
    <property type="entry name" value="DnaJ_C"/>
    <property type="match status" value="1"/>
</dbReference>
<feature type="compositionally biased region" description="Basic and acidic residues" evidence="2">
    <location>
        <begin position="109"/>
        <end position="122"/>
    </location>
</feature>
<dbReference type="SUPFAM" id="SSF46565">
    <property type="entry name" value="Chaperone J-domain"/>
    <property type="match status" value="1"/>
</dbReference>
<dbReference type="GO" id="GO:0006457">
    <property type="term" value="P:protein folding"/>
    <property type="evidence" value="ECO:0007669"/>
    <property type="project" value="InterPro"/>
</dbReference>
<dbReference type="KEGG" id="bpg:Bathy03g05260"/>
<dbReference type="RefSeq" id="XP_007513959.1">
    <property type="nucleotide sequence ID" value="XM_007513897.1"/>
</dbReference>
<dbReference type="InterPro" id="IPR002939">
    <property type="entry name" value="DnaJ_C"/>
</dbReference>